<dbReference type="InterPro" id="IPR001610">
    <property type="entry name" value="PAC"/>
</dbReference>
<evidence type="ECO:0000256" key="5">
    <source>
        <dbReference type="ARBA" id="ARBA00022777"/>
    </source>
</evidence>
<sequence length="413" mass="47872">MQAIKRKKPLNTARLLNKDGIYRWYEVFLHFFYNETRQLERVFNYCKDIHEAKIANEALAAQKEEYANLIEYSADIVVIYDEYFRISWVSNNIEHRFGYKPGEIFGQPYSAFIPPQQEQEITLLFQQWINNQVDTAEYTAQFIVKSGEMRWFNIFLRFFYNEHGKPKKIINYCKDIHEQRTAQQEREALNQLKSEFVSMASHQFRTPMAVFAANLEILQGMEQAEDPLVRRILDRMSIESDRMIKLVDDVLLVSKMDTKGETANPEVVDLIELVENLIQQLLPGLGDRSIELDTALEHVTVKADRTLLEHILKNLLENAVKYSPGKADPVITIWKAPSGEVQAAVTDFGMGIPENNIEGLFQQFYRGDNVKNIVGTGLGLYVVKRFADLNHIEVEVRSKLKQGTTFTLTFQEK</sequence>
<dbReference type="Gene3D" id="1.10.287.130">
    <property type="match status" value="1"/>
</dbReference>
<evidence type="ECO:0000259" key="10">
    <source>
        <dbReference type="PROSITE" id="PS50113"/>
    </source>
</evidence>
<dbReference type="EMBL" id="JPOS01000018">
    <property type="protein sequence ID" value="KGE88656.1"/>
    <property type="molecule type" value="Genomic_DNA"/>
</dbReference>
<keyword evidence="4" id="KW-0808">Transferase</keyword>
<evidence type="ECO:0000256" key="3">
    <source>
        <dbReference type="ARBA" id="ARBA00022553"/>
    </source>
</evidence>
<evidence type="ECO:0000313" key="11">
    <source>
        <dbReference type="EMBL" id="KGE88656.1"/>
    </source>
</evidence>
<dbReference type="AlphaFoldDB" id="A0A098S968"/>
<dbReference type="PANTHER" id="PTHR45453:SF1">
    <property type="entry name" value="PHOSPHATE REGULON SENSOR PROTEIN PHOR"/>
    <property type="match status" value="1"/>
</dbReference>
<evidence type="ECO:0000259" key="8">
    <source>
        <dbReference type="PROSITE" id="PS50109"/>
    </source>
</evidence>
<dbReference type="InterPro" id="IPR035965">
    <property type="entry name" value="PAS-like_dom_sf"/>
</dbReference>
<dbReference type="SMART" id="SM00091">
    <property type="entry name" value="PAS"/>
    <property type="match status" value="1"/>
</dbReference>
<protein>
    <recommendedName>
        <fullName evidence="2">histidine kinase</fullName>
        <ecNumber evidence="2">2.7.13.3</ecNumber>
    </recommendedName>
</protein>
<evidence type="ECO:0000259" key="9">
    <source>
        <dbReference type="PROSITE" id="PS50112"/>
    </source>
</evidence>
<gene>
    <name evidence="11" type="ORF">IX84_08295</name>
</gene>
<dbReference type="OrthoDB" id="9808408at2"/>
<comment type="caution">
    <text evidence="11">The sequence shown here is derived from an EMBL/GenBank/DDBJ whole genome shotgun (WGS) entry which is preliminary data.</text>
</comment>
<dbReference type="GO" id="GO:0000155">
    <property type="term" value="F:phosphorelay sensor kinase activity"/>
    <property type="evidence" value="ECO:0007669"/>
    <property type="project" value="InterPro"/>
</dbReference>
<dbReference type="NCBIfam" id="TIGR00229">
    <property type="entry name" value="sensory_box"/>
    <property type="match status" value="1"/>
</dbReference>
<dbReference type="PROSITE" id="PS50113">
    <property type="entry name" value="PAC"/>
    <property type="match status" value="1"/>
</dbReference>
<dbReference type="InterPro" id="IPR036890">
    <property type="entry name" value="HATPase_C_sf"/>
</dbReference>
<dbReference type="Pfam" id="PF02518">
    <property type="entry name" value="HATPase_c"/>
    <property type="match status" value="1"/>
</dbReference>
<dbReference type="GO" id="GO:0005886">
    <property type="term" value="C:plasma membrane"/>
    <property type="evidence" value="ECO:0007669"/>
    <property type="project" value="TreeGrafter"/>
</dbReference>
<evidence type="ECO:0000256" key="7">
    <source>
        <dbReference type="ARBA" id="ARBA00023136"/>
    </source>
</evidence>
<keyword evidence="3" id="KW-0597">Phosphoprotein</keyword>
<dbReference type="InterPro" id="IPR004358">
    <property type="entry name" value="Sig_transdc_His_kin-like_C"/>
</dbReference>
<feature type="domain" description="PAS" evidence="9">
    <location>
        <begin position="62"/>
        <end position="132"/>
    </location>
</feature>
<dbReference type="EC" id="2.7.13.3" evidence="2"/>
<keyword evidence="6" id="KW-0902">Two-component regulatory system</keyword>
<dbReference type="RefSeq" id="WP_044218421.1">
    <property type="nucleotide sequence ID" value="NZ_JBKAGJ010000018.1"/>
</dbReference>
<dbReference type="SMART" id="SM00388">
    <property type="entry name" value="HisKA"/>
    <property type="match status" value="1"/>
</dbReference>
<organism evidence="11 12">
    <name type="scientific">Phaeodactylibacter xiamenensis</name>
    <dbReference type="NCBI Taxonomy" id="1524460"/>
    <lineage>
        <taxon>Bacteria</taxon>
        <taxon>Pseudomonadati</taxon>
        <taxon>Bacteroidota</taxon>
        <taxon>Saprospiria</taxon>
        <taxon>Saprospirales</taxon>
        <taxon>Haliscomenobacteraceae</taxon>
        <taxon>Phaeodactylibacter</taxon>
    </lineage>
</organism>
<evidence type="ECO:0000256" key="1">
    <source>
        <dbReference type="ARBA" id="ARBA00000085"/>
    </source>
</evidence>
<dbReference type="Pfam" id="PF13426">
    <property type="entry name" value="PAS_9"/>
    <property type="match status" value="1"/>
</dbReference>
<dbReference type="PANTHER" id="PTHR45453">
    <property type="entry name" value="PHOSPHATE REGULON SENSOR PROTEIN PHOR"/>
    <property type="match status" value="1"/>
</dbReference>
<name>A0A098S968_9BACT</name>
<keyword evidence="5" id="KW-0418">Kinase</keyword>
<evidence type="ECO:0000256" key="2">
    <source>
        <dbReference type="ARBA" id="ARBA00012438"/>
    </source>
</evidence>
<dbReference type="STRING" id="1524460.IX84_08295"/>
<dbReference type="Pfam" id="PF00512">
    <property type="entry name" value="HisKA"/>
    <property type="match status" value="1"/>
</dbReference>
<dbReference type="SUPFAM" id="SSF55785">
    <property type="entry name" value="PYP-like sensor domain (PAS domain)"/>
    <property type="match status" value="1"/>
</dbReference>
<evidence type="ECO:0000256" key="6">
    <source>
        <dbReference type="ARBA" id="ARBA00023012"/>
    </source>
</evidence>
<dbReference type="PROSITE" id="PS50112">
    <property type="entry name" value="PAS"/>
    <property type="match status" value="1"/>
</dbReference>
<dbReference type="CDD" id="cd00082">
    <property type="entry name" value="HisKA"/>
    <property type="match status" value="1"/>
</dbReference>
<evidence type="ECO:0000313" key="12">
    <source>
        <dbReference type="Proteomes" id="UP000029736"/>
    </source>
</evidence>
<dbReference type="SMART" id="SM00387">
    <property type="entry name" value="HATPase_c"/>
    <property type="match status" value="1"/>
</dbReference>
<dbReference type="InterPro" id="IPR050351">
    <property type="entry name" value="BphY/WalK/GraS-like"/>
</dbReference>
<dbReference type="Proteomes" id="UP000029736">
    <property type="component" value="Unassembled WGS sequence"/>
</dbReference>
<dbReference type="InterPro" id="IPR003594">
    <property type="entry name" value="HATPase_dom"/>
</dbReference>
<dbReference type="InterPro" id="IPR000014">
    <property type="entry name" value="PAS"/>
</dbReference>
<dbReference type="GO" id="GO:0016036">
    <property type="term" value="P:cellular response to phosphate starvation"/>
    <property type="evidence" value="ECO:0007669"/>
    <property type="project" value="TreeGrafter"/>
</dbReference>
<dbReference type="CDD" id="cd00130">
    <property type="entry name" value="PAS"/>
    <property type="match status" value="1"/>
</dbReference>
<dbReference type="PRINTS" id="PR00344">
    <property type="entry name" value="BCTRLSENSOR"/>
</dbReference>
<dbReference type="Gene3D" id="3.30.450.20">
    <property type="entry name" value="PAS domain"/>
    <property type="match status" value="1"/>
</dbReference>
<feature type="domain" description="PAC" evidence="10">
    <location>
        <begin position="136"/>
        <end position="188"/>
    </location>
</feature>
<evidence type="ECO:0000256" key="4">
    <source>
        <dbReference type="ARBA" id="ARBA00022679"/>
    </source>
</evidence>
<dbReference type="SUPFAM" id="SSF47384">
    <property type="entry name" value="Homodimeric domain of signal transducing histidine kinase"/>
    <property type="match status" value="1"/>
</dbReference>
<dbReference type="InterPro" id="IPR036097">
    <property type="entry name" value="HisK_dim/P_sf"/>
</dbReference>
<dbReference type="InterPro" id="IPR000700">
    <property type="entry name" value="PAS-assoc_C"/>
</dbReference>
<dbReference type="GO" id="GO:0004721">
    <property type="term" value="F:phosphoprotein phosphatase activity"/>
    <property type="evidence" value="ECO:0007669"/>
    <property type="project" value="TreeGrafter"/>
</dbReference>
<dbReference type="InterPro" id="IPR005467">
    <property type="entry name" value="His_kinase_dom"/>
</dbReference>
<comment type="catalytic activity">
    <reaction evidence="1">
        <text>ATP + protein L-histidine = ADP + protein N-phospho-L-histidine.</text>
        <dbReference type="EC" id="2.7.13.3"/>
    </reaction>
</comment>
<reference evidence="11 12" key="1">
    <citation type="journal article" date="2014" name="Int. J. Syst. Evol. Microbiol.">
        <title>Phaeodactylibacter xiamenensis gen. nov., sp. nov., a member of the family Saprospiraceae isolated from the marine alga Phaeodactylum tricornutum.</title>
        <authorList>
            <person name="Chen Z.Jr."/>
            <person name="Lei X."/>
            <person name="Lai Q."/>
            <person name="Li Y."/>
            <person name="Zhang B."/>
            <person name="Zhang J."/>
            <person name="Zhang H."/>
            <person name="Yang L."/>
            <person name="Zheng W."/>
            <person name="Tian Y."/>
            <person name="Yu Z."/>
            <person name="Xu H.Jr."/>
            <person name="Zheng T."/>
        </authorList>
    </citation>
    <scope>NUCLEOTIDE SEQUENCE [LARGE SCALE GENOMIC DNA]</scope>
    <source>
        <strain evidence="11 12">KD52</strain>
    </source>
</reference>
<feature type="domain" description="Histidine kinase" evidence="8">
    <location>
        <begin position="199"/>
        <end position="413"/>
    </location>
</feature>
<dbReference type="Gene3D" id="3.30.565.10">
    <property type="entry name" value="Histidine kinase-like ATPase, C-terminal domain"/>
    <property type="match status" value="1"/>
</dbReference>
<dbReference type="SUPFAM" id="SSF55874">
    <property type="entry name" value="ATPase domain of HSP90 chaperone/DNA topoisomerase II/histidine kinase"/>
    <property type="match status" value="1"/>
</dbReference>
<dbReference type="InterPro" id="IPR003661">
    <property type="entry name" value="HisK_dim/P_dom"/>
</dbReference>
<proteinExistence type="predicted"/>
<dbReference type="SMART" id="SM00086">
    <property type="entry name" value="PAC"/>
    <property type="match status" value="2"/>
</dbReference>
<keyword evidence="7" id="KW-0472">Membrane</keyword>
<dbReference type="CDD" id="cd00075">
    <property type="entry name" value="HATPase"/>
    <property type="match status" value="1"/>
</dbReference>
<keyword evidence="12" id="KW-1185">Reference proteome</keyword>
<dbReference type="PROSITE" id="PS50109">
    <property type="entry name" value="HIS_KIN"/>
    <property type="match status" value="1"/>
</dbReference>
<accession>A0A098S968</accession>